<evidence type="ECO:0000256" key="4">
    <source>
        <dbReference type="ARBA" id="ARBA00022833"/>
    </source>
</evidence>
<feature type="compositionally biased region" description="Acidic residues" evidence="6">
    <location>
        <begin position="1272"/>
        <end position="1307"/>
    </location>
</feature>
<feature type="compositionally biased region" description="Basic and acidic residues" evidence="6">
    <location>
        <begin position="405"/>
        <end position="439"/>
    </location>
</feature>
<dbReference type="Gene3D" id="3.30.40.10">
    <property type="entry name" value="Zinc/RING finger domain, C3HC4 (zinc finger)"/>
    <property type="match status" value="1"/>
</dbReference>
<evidence type="ECO:0000256" key="3">
    <source>
        <dbReference type="ARBA" id="ARBA00022771"/>
    </source>
</evidence>
<feature type="compositionally biased region" description="Acidic residues" evidence="6">
    <location>
        <begin position="72"/>
        <end position="82"/>
    </location>
</feature>
<accession>A0A8J4CX58</accession>
<sequence length="1908" mass="198420">MGPGENERLSDDGRADSLRLPLTRASKARRVEEHHPSHQQSGPNHAACVSQQPRKQECESNGLQMLAAYESTSEDQTAEEVGEPAGQEQQSFHQAQTAAAAKSRIKCQRAGGEGLEVPLVRGLVPEQQQCRPAGSCPAPARQGAAASQKVGPASETQGDGDALLDDHGQATEDHLSERGNGQPRAVPEETFIKQQQQQPAERLSEKQQQYSLDKGFGCEAIFREQHSGPQAVPLAAALKAELNIPDLGHKGAQIPEPSAKQELLIEKGSSLPKQSDPVPDQNQDQIGEGQPTTGEGQSTITVIPSLVKQEQLHAGQPMEHGDAQPAYAQQASAAARKPNSRELQSESSPPAQGLDPGVDPDQDLGKRTDKGQRDVNLGGPGKGTGNPQAMGEEDSPASAQQGDQAAEKEKPQQEMLKQEHQQEAAKEVQAPERLVKLESEDTPPAKGRQSGGAEPRRRGQRHTRASAAAAAEQTAAGEAATTAGDKSRGKVAAAAAGLAPAGRPQRAAAANAKFAISMMGPNRDQVMAMIMYDLLAADDTPSQRSPPGGSGRRASGSVGVAADAPGTGGSGGERPTKRPKQDCGAAASAPEPSAAAPSSTAATPSEAASGGTKRGCKTGAAASAGARAAEVAACVGKKRSAAGVAKVSAKSPRLDVAATPSAKVNASKAEPAAAGNDGNKSGGGADDCDNATAAGPTTATASDVPKKPHRKPKQARDAAGGSVTVPAATRGARGGARHEVAERGEFVEAPAWLDGPIRLDEPQAEFVRELCRSIHREREPPPVNAKALLRCRSMQGKKVEYRKRDGSGKHLPVHHANVMERGKVACLCDACDGQQHFSLTEFEVHCGGANKKPAEHTFVTELRLNLRDLGTMACRCLGTTYGTYGTGPGGGVGAARSPPGSPGKATGHEAKPPVAAAPVAAPEAVTAATTCRSLHSPPAARNAVATTKKEAAIRAAAAAAPGRAATTTAGSGPGAEDDDVTTETEATETETETTSHGGKHKGTELGGRNGDGQAADSAERRAPSGQGPPSQERLTVPEGSCTACRRALPPSYQELASKTPSPQVIHCSSCGGYCHATCADASALPQSGEEPSWQCPICQQAAAGRRIKRPNKVFLDREIVGAPGRGRGRGRGRVAGRAPASPGIVGRGRGRGGGGTSAAFNRAHLTEVFFKARVAGFKGDNAGPTASSGGVTTSGVAAAATGTGGEVGTEDSTGGPGAADAAAAGCSHDAQASHRGRPAAVTARNEPNAAAPRAIVPRRPVGHRGYGWTADYYEEEEDGEEGDGQAEEDEGEDDDDDDKDSDDEDYSGNERRRRRTRGPPTKLAFAMPPAARGGGTAAGAGGGGRIQMSLPFRMRASAARTSQRRPIRSRTLFDGKPGGLQDGERVHYTIQGQRLLSGTIVIAQRSSDSGILCDCCNKVISASAFESHAGHKHRRNPYESILTNNGTTLKRIAERIMPALPPPPSGVEPTASTATTTAAPMATGNASPAAPGGAKPTAPSSKAAQTLRTHYKAAARNSSCGAAEAGQTAVAQRPGAGISPAVAAGGAAAAAALPHAERGSSGLEASLARGDGGICGSESVTHAGRDEEHASETLAADLASSCVLCHQPEFDREGFSDQTVLICDQCEKEYHIGCLREHKMVDMQAVPEGEWFCSDECLKIRHLLTDALEQGENIMPGNPAYRWQFIRGRDGTKATARALKTVLEILQESFDPIIDNGSGEDLLPRMVHAESAGDYDFQGMYAILLRYRGADKEARGRPVLAALVRVLGSSMAEIPLVATRYDCRRQGHLRALVEGLRHRLIALGVRAMVLPATADALPAWRQLSFMDLDEGSVRVARGEQRMIIFPHTSVVLRQLIGVPGYESQQLPSAHQAADPAFVAAFAVALEEARQASNLEVAESEERTYRAME</sequence>
<keyword evidence="8" id="KW-1185">Reference proteome</keyword>
<feature type="compositionally biased region" description="Basic and acidic residues" evidence="6">
    <location>
        <begin position="363"/>
        <end position="373"/>
    </location>
</feature>
<feature type="compositionally biased region" description="Basic and acidic residues" evidence="6">
    <location>
        <begin position="164"/>
        <end position="177"/>
    </location>
</feature>
<dbReference type="GO" id="GO:0008270">
    <property type="term" value="F:zinc ion binding"/>
    <property type="evidence" value="ECO:0007669"/>
    <property type="project" value="UniProtKB-KW"/>
</dbReference>
<dbReference type="GO" id="GO:0045944">
    <property type="term" value="P:positive regulation of transcription by RNA polymerase II"/>
    <property type="evidence" value="ECO:0007669"/>
    <property type="project" value="TreeGrafter"/>
</dbReference>
<reference evidence="7" key="1">
    <citation type="journal article" date="2021" name="Proc. Natl. Acad. Sci. U.S.A.">
        <title>Three genomes in the algal genus Volvox reveal the fate of a haploid sex-determining region after a transition to homothallism.</title>
        <authorList>
            <person name="Yamamoto K."/>
            <person name="Hamaji T."/>
            <person name="Kawai-Toyooka H."/>
            <person name="Matsuzaki R."/>
            <person name="Takahashi F."/>
            <person name="Nishimura Y."/>
            <person name="Kawachi M."/>
            <person name="Noguchi H."/>
            <person name="Minakuchi Y."/>
            <person name="Umen J.G."/>
            <person name="Toyoda A."/>
            <person name="Nozaki H."/>
        </authorList>
    </citation>
    <scope>NUCLEOTIDE SEQUENCE</scope>
    <source>
        <strain evidence="7">NIES-3786</strain>
    </source>
</reference>
<feature type="compositionally biased region" description="Acidic residues" evidence="6">
    <location>
        <begin position="975"/>
        <end position="991"/>
    </location>
</feature>
<evidence type="ECO:0000313" key="7">
    <source>
        <dbReference type="EMBL" id="GIL88281.1"/>
    </source>
</evidence>
<keyword evidence="5" id="KW-0539">Nucleus</keyword>
<evidence type="ECO:0000256" key="6">
    <source>
        <dbReference type="SAM" id="MobiDB-lite"/>
    </source>
</evidence>
<dbReference type="PANTHER" id="PTHR47025">
    <property type="entry name" value="AUTOIMMUNE REGULATOR"/>
    <property type="match status" value="1"/>
</dbReference>
<feature type="compositionally biased region" description="Low complexity" evidence="6">
    <location>
        <begin position="1480"/>
        <end position="1501"/>
    </location>
</feature>
<evidence type="ECO:0000256" key="2">
    <source>
        <dbReference type="ARBA" id="ARBA00022723"/>
    </source>
</evidence>
<dbReference type="SUPFAM" id="SSF57903">
    <property type="entry name" value="FYVE/PHD zinc finger"/>
    <property type="match status" value="2"/>
</dbReference>
<keyword evidence="3" id="KW-0863">Zinc-finger</keyword>
<feature type="compositionally biased region" description="Basic and acidic residues" evidence="6">
    <location>
        <begin position="1"/>
        <end position="17"/>
    </location>
</feature>
<keyword evidence="4" id="KW-0862">Zinc</keyword>
<feature type="compositionally biased region" description="Low complexity" evidence="6">
    <location>
        <begin position="542"/>
        <end position="562"/>
    </location>
</feature>
<feature type="compositionally biased region" description="Low complexity" evidence="6">
    <location>
        <begin position="1210"/>
        <end position="1230"/>
    </location>
</feature>
<feature type="non-terminal residue" evidence="7">
    <location>
        <position position="1"/>
    </location>
</feature>
<dbReference type="InterPro" id="IPR011011">
    <property type="entry name" value="Znf_FYVE_PHD"/>
</dbReference>
<protein>
    <submittedName>
        <fullName evidence="7">Uncharacterized protein</fullName>
    </submittedName>
</protein>
<feature type="compositionally biased region" description="Polar residues" evidence="6">
    <location>
        <begin position="280"/>
        <end position="302"/>
    </location>
</feature>
<feature type="region of interest" description="Disordered" evidence="6">
    <location>
        <begin position="1201"/>
        <end position="1340"/>
    </location>
</feature>
<dbReference type="GO" id="GO:0005634">
    <property type="term" value="C:nucleus"/>
    <property type="evidence" value="ECO:0007669"/>
    <property type="project" value="UniProtKB-SubCell"/>
</dbReference>
<proteinExistence type="predicted"/>
<dbReference type="Pfam" id="PF16135">
    <property type="entry name" value="TDBD"/>
    <property type="match status" value="2"/>
</dbReference>
<dbReference type="OrthoDB" id="1903104at2759"/>
<feature type="compositionally biased region" description="Low complexity" evidence="6">
    <location>
        <begin position="323"/>
        <end position="335"/>
    </location>
</feature>
<comment type="subcellular location">
    <subcellularLocation>
        <location evidence="1">Nucleus</location>
    </subcellularLocation>
</comment>
<feature type="region of interest" description="Disordered" evidence="6">
    <location>
        <begin position="1480"/>
        <end position="1510"/>
    </location>
</feature>
<feature type="region of interest" description="Disordered" evidence="6">
    <location>
        <begin position="955"/>
        <end position="1039"/>
    </location>
</feature>
<feature type="compositionally biased region" description="Low complexity" evidence="6">
    <location>
        <begin position="492"/>
        <end position="509"/>
    </location>
</feature>
<name>A0A8J4CX58_9CHLO</name>
<feature type="compositionally biased region" description="Low complexity" evidence="6">
    <location>
        <begin position="620"/>
        <end position="651"/>
    </location>
</feature>
<gene>
    <name evidence="7" type="ORF">Vretifemale_16214</name>
</gene>
<feature type="region of interest" description="Disordered" evidence="6">
    <location>
        <begin position="247"/>
        <end position="509"/>
    </location>
</feature>
<evidence type="ECO:0000256" key="5">
    <source>
        <dbReference type="ARBA" id="ARBA00023242"/>
    </source>
</evidence>
<dbReference type="InterPro" id="IPR001965">
    <property type="entry name" value="Znf_PHD"/>
</dbReference>
<dbReference type="Pfam" id="PF23209">
    <property type="entry name" value="IDM1_C"/>
    <property type="match status" value="1"/>
</dbReference>
<feature type="region of interest" description="Disordered" evidence="6">
    <location>
        <begin position="538"/>
        <end position="739"/>
    </location>
</feature>
<dbReference type="GO" id="GO:0003682">
    <property type="term" value="F:chromatin binding"/>
    <property type="evidence" value="ECO:0007669"/>
    <property type="project" value="TreeGrafter"/>
</dbReference>
<dbReference type="InterPro" id="IPR019787">
    <property type="entry name" value="Znf_PHD-finger"/>
</dbReference>
<feature type="compositionally biased region" description="Low complexity" evidence="6">
    <location>
        <begin position="585"/>
        <end position="609"/>
    </location>
</feature>
<feature type="compositionally biased region" description="Low complexity" evidence="6">
    <location>
        <begin position="465"/>
        <end position="484"/>
    </location>
</feature>
<dbReference type="PROSITE" id="PS50016">
    <property type="entry name" value="ZF_PHD_2"/>
    <property type="match status" value="1"/>
</dbReference>
<dbReference type="Proteomes" id="UP000747110">
    <property type="component" value="Unassembled WGS sequence"/>
</dbReference>
<evidence type="ECO:0000313" key="8">
    <source>
        <dbReference type="Proteomes" id="UP000747110"/>
    </source>
</evidence>
<dbReference type="EMBL" id="BNCP01000043">
    <property type="protein sequence ID" value="GIL88281.1"/>
    <property type="molecule type" value="Genomic_DNA"/>
</dbReference>
<dbReference type="InterPro" id="IPR013083">
    <property type="entry name" value="Znf_RING/FYVE/PHD"/>
</dbReference>
<feature type="compositionally biased region" description="Polar residues" evidence="6">
    <location>
        <begin position="38"/>
        <end position="63"/>
    </location>
</feature>
<feature type="compositionally biased region" description="Gly residues" evidence="6">
    <location>
        <begin position="1145"/>
        <end position="1156"/>
    </location>
</feature>
<dbReference type="CDD" id="cd15489">
    <property type="entry name" value="PHD_SF"/>
    <property type="match status" value="1"/>
</dbReference>
<feature type="region of interest" description="Disordered" evidence="6">
    <location>
        <begin position="1122"/>
        <end position="1158"/>
    </location>
</feature>
<dbReference type="SUPFAM" id="SSF55729">
    <property type="entry name" value="Acyl-CoA N-acyltransferases (Nat)"/>
    <property type="match status" value="1"/>
</dbReference>
<feature type="region of interest" description="Disordered" evidence="6">
    <location>
        <begin position="1"/>
        <end position="105"/>
    </location>
</feature>
<dbReference type="PANTHER" id="PTHR47025:SF2">
    <property type="entry name" value="AUTOIMMUNE REGULATOR"/>
    <property type="match status" value="1"/>
</dbReference>
<dbReference type="InterPro" id="IPR016181">
    <property type="entry name" value="Acyl_CoA_acyltransferase"/>
</dbReference>
<evidence type="ECO:0000256" key="1">
    <source>
        <dbReference type="ARBA" id="ARBA00004123"/>
    </source>
</evidence>
<feature type="compositionally biased region" description="Low complexity" evidence="6">
    <location>
        <begin position="1243"/>
        <end position="1259"/>
    </location>
</feature>
<dbReference type="InterPro" id="IPR032308">
    <property type="entry name" value="TDBD"/>
</dbReference>
<dbReference type="GO" id="GO:0000977">
    <property type="term" value="F:RNA polymerase II transcription regulatory region sequence-specific DNA binding"/>
    <property type="evidence" value="ECO:0007669"/>
    <property type="project" value="TreeGrafter"/>
</dbReference>
<comment type="caution">
    <text evidence="7">The sequence shown here is derived from an EMBL/GenBank/DDBJ whole genome shotgun (WGS) entry which is preliminary data.</text>
</comment>
<dbReference type="SMART" id="SM00249">
    <property type="entry name" value="PHD"/>
    <property type="match status" value="2"/>
</dbReference>
<feature type="compositionally biased region" description="Polar residues" evidence="6">
    <location>
        <begin position="87"/>
        <end position="97"/>
    </location>
</feature>
<feature type="compositionally biased region" description="Low complexity" evidence="6">
    <location>
        <begin position="691"/>
        <end position="701"/>
    </location>
</feature>
<organism evidence="7 8">
    <name type="scientific">Volvox reticuliferus</name>
    <dbReference type="NCBI Taxonomy" id="1737510"/>
    <lineage>
        <taxon>Eukaryota</taxon>
        <taxon>Viridiplantae</taxon>
        <taxon>Chlorophyta</taxon>
        <taxon>core chlorophytes</taxon>
        <taxon>Chlorophyceae</taxon>
        <taxon>CS clade</taxon>
        <taxon>Chlamydomonadales</taxon>
        <taxon>Volvocaceae</taxon>
        <taxon>Volvox</taxon>
    </lineage>
</organism>
<feature type="region of interest" description="Disordered" evidence="6">
    <location>
        <begin position="128"/>
        <end position="209"/>
    </location>
</feature>
<dbReference type="InterPro" id="IPR056511">
    <property type="entry name" value="IDM1_C"/>
</dbReference>
<dbReference type="GO" id="GO:0042393">
    <property type="term" value="F:histone binding"/>
    <property type="evidence" value="ECO:0007669"/>
    <property type="project" value="TreeGrafter"/>
</dbReference>
<feature type="compositionally biased region" description="Low complexity" evidence="6">
    <location>
        <begin position="955"/>
        <end position="970"/>
    </location>
</feature>
<keyword evidence="2" id="KW-0479">Metal-binding</keyword>